<dbReference type="PANTHER" id="PTHR13847:SF281">
    <property type="entry name" value="FAD DEPENDENT OXIDOREDUCTASE DOMAIN-CONTAINING PROTEIN"/>
    <property type="match status" value="1"/>
</dbReference>
<dbReference type="PANTHER" id="PTHR13847">
    <property type="entry name" value="SARCOSINE DEHYDROGENASE-RELATED"/>
    <property type="match status" value="1"/>
</dbReference>
<reference evidence="2 3" key="2">
    <citation type="submission" date="2020-04" db="EMBL/GenBank/DDBJ databases">
        <authorList>
            <person name="Fomenkov A."/>
            <person name="Anton B.P."/>
            <person name="Roberts R.J."/>
        </authorList>
    </citation>
    <scope>NUCLEOTIDE SEQUENCE [LARGE SCALE GENOMIC DNA]</scope>
    <source>
        <strain evidence="2 3">S2</strain>
    </source>
</reference>
<dbReference type="Pfam" id="PF01266">
    <property type="entry name" value="DAO"/>
    <property type="match status" value="1"/>
</dbReference>
<evidence type="ECO:0000313" key="3">
    <source>
        <dbReference type="Proteomes" id="UP000501868"/>
    </source>
</evidence>
<accession>A0A6H1P6W6</accession>
<dbReference type="InterPro" id="IPR006076">
    <property type="entry name" value="FAD-dep_OxRdtase"/>
</dbReference>
<protein>
    <submittedName>
        <fullName evidence="2">FAD-binding oxidoreductase</fullName>
    </submittedName>
</protein>
<sequence>MNATSLWEATSNYRNIKKSLYGEVETDAVIIGGGFTGLSTAYHLLKKGVKAVVLEQYEVGWGASGRNAGMILPGYHHSMTTIANQYGVSAAKELFKFSLESINLVESIIKDHRILCDFNRNGHFLAAYKPKHMDALRREQEFLQKYCNYKTAIIEKKDMPFVLDSSLYHGGLLDPQSFSFHPLNYALGLAKAVEELDGTIYENSQVIDIHYSSKYTIVRTTSGAIKAKHLVIATNGYTEGLIKKLSRSVLPIASYMIATEPLPPRLAKKLIPNNRMIFDTKNFLNYFRLTPDYRLIFGGKDSIRGVENNQTFEDVHTELLKLFPELEGFSAEYKWGGLLGVTSDFFPHVGQLENGTHFAVGCSGHGAAITTLLGKVIAQNITQEDRVKSKLEKLPLKEIPFHGQRALIINVVELYYKLLDKLA</sequence>
<dbReference type="InterPro" id="IPR036188">
    <property type="entry name" value="FAD/NAD-bd_sf"/>
</dbReference>
<proteinExistence type="predicted"/>
<dbReference type="SUPFAM" id="SSF51905">
    <property type="entry name" value="FAD/NAD(P)-binding domain"/>
    <property type="match status" value="1"/>
</dbReference>
<dbReference type="GO" id="GO:0005737">
    <property type="term" value="C:cytoplasm"/>
    <property type="evidence" value="ECO:0007669"/>
    <property type="project" value="TreeGrafter"/>
</dbReference>
<evidence type="ECO:0000259" key="1">
    <source>
        <dbReference type="Pfam" id="PF01266"/>
    </source>
</evidence>
<gene>
    <name evidence="2" type="ORF">HFZ78_23540</name>
</gene>
<dbReference type="Proteomes" id="UP000501868">
    <property type="component" value="Chromosome"/>
</dbReference>
<dbReference type="Gene3D" id="3.50.50.60">
    <property type="entry name" value="FAD/NAD(P)-binding domain"/>
    <property type="match status" value="1"/>
</dbReference>
<evidence type="ECO:0000313" key="2">
    <source>
        <dbReference type="EMBL" id="QIZ09306.1"/>
    </source>
</evidence>
<name>A0A6H1P6W6_PRIMG</name>
<dbReference type="EMBL" id="CP051128">
    <property type="protein sequence ID" value="QIZ09306.1"/>
    <property type="molecule type" value="Genomic_DNA"/>
</dbReference>
<organism evidence="2 3">
    <name type="scientific">Priestia megaterium</name>
    <name type="common">Bacillus megaterium</name>
    <dbReference type="NCBI Taxonomy" id="1404"/>
    <lineage>
        <taxon>Bacteria</taxon>
        <taxon>Bacillati</taxon>
        <taxon>Bacillota</taxon>
        <taxon>Bacilli</taxon>
        <taxon>Bacillales</taxon>
        <taxon>Bacillaceae</taxon>
        <taxon>Priestia</taxon>
    </lineage>
</organism>
<dbReference type="AlphaFoldDB" id="A0A6H1P6W6"/>
<feature type="domain" description="FAD dependent oxidoreductase" evidence="1">
    <location>
        <begin position="27"/>
        <end position="379"/>
    </location>
</feature>
<dbReference type="Gene3D" id="3.30.9.10">
    <property type="entry name" value="D-Amino Acid Oxidase, subunit A, domain 2"/>
    <property type="match status" value="1"/>
</dbReference>
<reference evidence="2 3" key="1">
    <citation type="submission" date="2020-04" db="EMBL/GenBank/DDBJ databases">
        <title>Genome-Wide Identification of 5-Methylcytosine Sites in Bacterial Genomes By High-Throughput Sequencing of MspJI Restriction Fragments.</title>
        <authorList>
            <person name="Wu V."/>
        </authorList>
    </citation>
    <scope>NUCLEOTIDE SEQUENCE [LARGE SCALE GENOMIC DNA]</scope>
    <source>
        <strain evidence="2 3">S2</strain>
    </source>
</reference>